<evidence type="ECO:0000256" key="4">
    <source>
        <dbReference type="ARBA" id="ARBA00022438"/>
    </source>
</evidence>
<evidence type="ECO:0000256" key="8">
    <source>
        <dbReference type="PIRNR" id="PIRNR006431"/>
    </source>
</evidence>
<reference evidence="12" key="1">
    <citation type="journal article" date="2019" name="Int. J. Syst. Evol. Microbiol.">
        <title>The Global Catalogue of Microorganisms (GCM) 10K type strain sequencing project: providing services to taxonomists for standard genome sequencing and annotation.</title>
        <authorList>
            <consortium name="The Broad Institute Genomics Platform"/>
            <consortium name="The Broad Institute Genome Sequencing Center for Infectious Disease"/>
            <person name="Wu L."/>
            <person name="Ma J."/>
        </authorList>
    </citation>
    <scope>NUCLEOTIDE SEQUENCE [LARGE SCALE GENOMIC DNA]</scope>
    <source>
        <strain evidence="12">JCM 15933</strain>
    </source>
</reference>
<dbReference type="EMBL" id="BAAAQD010000025">
    <property type="protein sequence ID" value="GAA1556324.1"/>
    <property type="molecule type" value="Genomic_DNA"/>
</dbReference>
<dbReference type="Pfam" id="PF00561">
    <property type="entry name" value="Abhydrolase_1"/>
    <property type="match status" value="1"/>
</dbReference>
<keyword evidence="6 8" id="KW-0645">Protease</keyword>
<comment type="catalytic activity">
    <reaction evidence="1 8 9">
        <text>Release of N-terminal proline from a peptide.</text>
        <dbReference type="EC" id="3.4.11.5"/>
    </reaction>
</comment>
<evidence type="ECO:0000313" key="11">
    <source>
        <dbReference type="EMBL" id="GAA1556324.1"/>
    </source>
</evidence>
<dbReference type="InterPro" id="IPR002410">
    <property type="entry name" value="Peptidase_S33"/>
</dbReference>
<dbReference type="InterPro" id="IPR005944">
    <property type="entry name" value="Pro_iminopeptidase"/>
</dbReference>
<comment type="caution">
    <text evidence="11">The sequence shown here is derived from an EMBL/GenBank/DDBJ whole genome shotgun (WGS) entry which is preliminary data.</text>
</comment>
<feature type="domain" description="AB hydrolase-1" evidence="10">
    <location>
        <begin position="36"/>
        <end position="298"/>
    </location>
</feature>
<evidence type="ECO:0000256" key="2">
    <source>
        <dbReference type="ARBA" id="ARBA00004496"/>
    </source>
</evidence>
<evidence type="ECO:0000256" key="6">
    <source>
        <dbReference type="ARBA" id="ARBA00022670"/>
    </source>
</evidence>
<sequence>MYPPIEPHDEGMLDVGDGNLVHWSVSGDPAGLPAAVVHGGPGSGSSPRTRRYFDPERFRIVQFDQRNCGRSTPHASRSDADLRHNTTGHLVADMERLREHLGIDRWLLFGGSWGSTLILAYAERHPDRVAGIVIDGVTSTRRRERDWLYEGVGRFFPAQWAAFRDHVAPAPATAEDLVAAYARLMESPDPAVRAAAAQAWCAWEDTAVSLEPNGVPDAYSGRPDDAKLAMVRICTHYFANAAWLEEGVLIRDAGRLAGIRGVLLHGRFDISSPLETAWLLAERWPDATLTVVEDSGHTGSDTMRTLIREALDSFV</sequence>
<dbReference type="PANTHER" id="PTHR43722:SF1">
    <property type="entry name" value="PROLINE IMINOPEPTIDASE"/>
    <property type="match status" value="1"/>
</dbReference>
<gene>
    <name evidence="11" type="primary">pip</name>
    <name evidence="11" type="ORF">GCM10009827_091490</name>
</gene>
<evidence type="ECO:0000256" key="3">
    <source>
        <dbReference type="ARBA" id="ARBA00010088"/>
    </source>
</evidence>
<name>A0ABP4N8L6_9ACTN</name>
<dbReference type="PANTHER" id="PTHR43722">
    <property type="entry name" value="PROLINE IMINOPEPTIDASE"/>
    <property type="match status" value="1"/>
</dbReference>
<evidence type="ECO:0000256" key="7">
    <source>
        <dbReference type="ARBA" id="ARBA00022801"/>
    </source>
</evidence>
<accession>A0ABP4N8L6</accession>
<keyword evidence="5 8" id="KW-0963">Cytoplasm</keyword>
<organism evidence="11 12">
    <name type="scientific">Dactylosporangium maewongense</name>
    <dbReference type="NCBI Taxonomy" id="634393"/>
    <lineage>
        <taxon>Bacteria</taxon>
        <taxon>Bacillati</taxon>
        <taxon>Actinomycetota</taxon>
        <taxon>Actinomycetes</taxon>
        <taxon>Micromonosporales</taxon>
        <taxon>Micromonosporaceae</taxon>
        <taxon>Dactylosporangium</taxon>
    </lineage>
</organism>
<dbReference type="Gene3D" id="3.40.50.1820">
    <property type="entry name" value="alpha/beta hydrolase"/>
    <property type="match status" value="1"/>
</dbReference>
<keyword evidence="4 8" id="KW-0031">Aminopeptidase</keyword>
<evidence type="ECO:0000256" key="1">
    <source>
        <dbReference type="ARBA" id="ARBA00001585"/>
    </source>
</evidence>
<dbReference type="InterPro" id="IPR029058">
    <property type="entry name" value="AB_hydrolase_fold"/>
</dbReference>
<evidence type="ECO:0000256" key="5">
    <source>
        <dbReference type="ARBA" id="ARBA00022490"/>
    </source>
</evidence>
<dbReference type="SUPFAM" id="SSF53474">
    <property type="entry name" value="alpha/beta-Hydrolases"/>
    <property type="match status" value="1"/>
</dbReference>
<dbReference type="GO" id="GO:0004177">
    <property type="term" value="F:aminopeptidase activity"/>
    <property type="evidence" value="ECO:0007669"/>
    <property type="project" value="UniProtKB-KW"/>
</dbReference>
<evidence type="ECO:0000313" key="12">
    <source>
        <dbReference type="Proteomes" id="UP001501470"/>
    </source>
</evidence>
<keyword evidence="7 8" id="KW-0378">Hydrolase</keyword>
<dbReference type="InterPro" id="IPR000073">
    <property type="entry name" value="AB_hydrolase_1"/>
</dbReference>
<dbReference type="Proteomes" id="UP001501470">
    <property type="component" value="Unassembled WGS sequence"/>
</dbReference>
<keyword evidence="12" id="KW-1185">Reference proteome</keyword>
<comment type="similarity">
    <text evidence="3 8 9">Belongs to the peptidase S33 family.</text>
</comment>
<dbReference type="PIRSF" id="PIRSF006431">
    <property type="entry name" value="Pept_S33"/>
    <property type="match status" value="1"/>
</dbReference>
<dbReference type="EC" id="3.4.11.5" evidence="8 9"/>
<protein>
    <recommendedName>
        <fullName evidence="8 9">Proline iminopeptidase</fullName>
        <shortName evidence="8">PIP</shortName>
        <ecNumber evidence="8 9">3.4.11.5</ecNumber>
    </recommendedName>
    <alternativeName>
        <fullName evidence="8">Prolyl aminopeptidase</fullName>
    </alternativeName>
</protein>
<evidence type="ECO:0000259" key="10">
    <source>
        <dbReference type="Pfam" id="PF00561"/>
    </source>
</evidence>
<comment type="subcellular location">
    <subcellularLocation>
        <location evidence="2 8">Cytoplasm</location>
    </subcellularLocation>
</comment>
<dbReference type="NCBIfam" id="TIGR01249">
    <property type="entry name" value="pro_imino_pep_1"/>
    <property type="match status" value="1"/>
</dbReference>
<dbReference type="PRINTS" id="PR00793">
    <property type="entry name" value="PROAMNOPTASE"/>
</dbReference>
<proteinExistence type="inferred from homology"/>
<evidence type="ECO:0000256" key="9">
    <source>
        <dbReference type="RuleBase" id="RU003421"/>
    </source>
</evidence>